<dbReference type="VEuPathDB" id="FungiDB:MAPG_02979"/>
<reference evidence="4" key="5">
    <citation type="submission" date="2015-06" db="UniProtKB">
        <authorList>
            <consortium name="EnsemblFungi"/>
        </authorList>
    </citation>
    <scope>IDENTIFICATION</scope>
    <source>
        <strain evidence="4">ATCC 64411</strain>
    </source>
</reference>
<feature type="compositionally biased region" description="Polar residues" evidence="1">
    <location>
        <begin position="37"/>
        <end position="46"/>
    </location>
</feature>
<gene>
    <name evidence="3" type="ORF">MAPG_02979</name>
</gene>
<feature type="region of interest" description="Disordered" evidence="1">
    <location>
        <begin position="84"/>
        <end position="105"/>
    </location>
</feature>
<feature type="chain" id="PRO_5009385297" evidence="2">
    <location>
        <begin position="23"/>
        <end position="172"/>
    </location>
</feature>
<protein>
    <submittedName>
        <fullName evidence="3 4">Uncharacterized protein</fullName>
    </submittedName>
</protein>
<organism evidence="4 5">
    <name type="scientific">Magnaporthiopsis poae (strain ATCC 64411 / 73-15)</name>
    <name type="common">Kentucky bluegrass fungus</name>
    <name type="synonym">Magnaporthe poae</name>
    <dbReference type="NCBI Taxonomy" id="644358"/>
    <lineage>
        <taxon>Eukaryota</taxon>
        <taxon>Fungi</taxon>
        <taxon>Dikarya</taxon>
        <taxon>Ascomycota</taxon>
        <taxon>Pezizomycotina</taxon>
        <taxon>Sordariomycetes</taxon>
        <taxon>Sordariomycetidae</taxon>
        <taxon>Magnaporthales</taxon>
        <taxon>Magnaporthaceae</taxon>
        <taxon>Magnaporthiopsis</taxon>
    </lineage>
</organism>
<keyword evidence="5" id="KW-1185">Reference proteome</keyword>
<feature type="compositionally biased region" description="Low complexity" evidence="1">
    <location>
        <begin position="25"/>
        <end position="36"/>
    </location>
</feature>
<evidence type="ECO:0000313" key="5">
    <source>
        <dbReference type="Proteomes" id="UP000011715"/>
    </source>
</evidence>
<reference evidence="4" key="4">
    <citation type="journal article" date="2015" name="G3 (Bethesda)">
        <title>Genome sequences of three phytopathogenic species of the Magnaporthaceae family of fungi.</title>
        <authorList>
            <person name="Okagaki L.H."/>
            <person name="Nunes C.C."/>
            <person name="Sailsbery J."/>
            <person name="Clay B."/>
            <person name="Brown D."/>
            <person name="John T."/>
            <person name="Oh Y."/>
            <person name="Young N."/>
            <person name="Fitzgerald M."/>
            <person name="Haas B.J."/>
            <person name="Zeng Q."/>
            <person name="Young S."/>
            <person name="Adiconis X."/>
            <person name="Fan L."/>
            <person name="Levin J.Z."/>
            <person name="Mitchell T.K."/>
            <person name="Okubara P.A."/>
            <person name="Farman M.L."/>
            <person name="Kohn L.M."/>
            <person name="Birren B."/>
            <person name="Ma L.-J."/>
            <person name="Dean R.A."/>
        </authorList>
    </citation>
    <scope>NUCLEOTIDE SEQUENCE</scope>
    <source>
        <strain evidence="4">ATCC 64411 / 73-15</strain>
    </source>
</reference>
<accession>A0A0C4DST8</accession>
<reference evidence="3" key="2">
    <citation type="submission" date="2010-05" db="EMBL/GenBank/DDBJ databases">
        <title>The Genome Sequence of Magnaporthe poae strain ATCC 64411.</title>
        <authorList>
            <consortium name="The Broad Institute Genome Sequencing Platform"/>
            <consortium name="Broad Institute Genome Sequencing Center for Infectious Disease"/>
            <person name="Ma L.-J."/>
            <person name="Dead R."/>
            <person name="Young S."/>
            <person name="Zeng Q."/>
            <person name="Koehrsen M."/>
            <person name="Alvarado L."/>
            <person name="Berlin A."/>
            <person name="Chapman S.B."/>
            <person name="Chen Z."/>
            <person name="Freedman E."/>
            <person name="Gellesch M."/>
            <person name="Goldberg J."/>
            <person name="Griggs A."/>
            <person name="Gujja S."/>
            <person name="Heilman E.R."/>
            <person name="Heiman D."/>
            <person name="Hepburn T."/>
            <person name="Howarth C."/>
            <person name="Jen D."/>
            <person name="Larson L."/>
            <person name="Mehta T."/>
            <person name="Neiman D."/>
            <person name="Pearson M."/>
            <person name="Roberts A."/>
            <person name="Saif S."/>
            <person name="Shea T."/>
            <person name="Shenoy N."/>
            <person name="Sisk P."/>
            <person name="Stolte C."/>
            <person name="Sykes S."/>
            <person name="Walk T."/>
            <person name="White J."/>
            <person name="Yandava C."/>
            <person name="Haas B."/>
            <person name="Nusbaum C."/>
            <person name="Birren B."/>
        </authorList>
    </citation>
    <scope>NUCLEOTIDE SEQUENCE</scope>
    <source>
        <strain evidence="3">ATCC 64411</strain>
    </source>
</reference>
<evidence type="ECO:0000313" key="3">
    <source>
        <dbReference type="EMBL" id="KLU83930.1"/>
    </source>
</evidence>
<evidence type="ECO:0000256" key="2">
    <source>
        <dbReference type="SAM" id="SignalP"/>
    </source>
</evidence>
<dbReference type="EMBL" id="ADBL01000724">
    <property type="status" value="NOT_ANNOTATED_CDS"/>
    <property type="molecule type" value="Genomic_DNA"/>
</dbReference>
<dbReference type="Proteomes" id="UP000011715">
    <property type="component" value="Unassembled WGS sequence"/>
</dbReference>
<feature type="region of interest" description="Disordered" evidence="1">
    <location>
        <begin position="23"/>
        <end position="46"/>
    </location>
</feature>
<name>A0A0C4DST8_MAGP6</name>
<proteinExistence type="predicted"/>
<reference evidence="3" key="3">
    <citation type="submission" date="2011-03" db="EMBL/GenBank/DDBJ databases">
        <title>Annotation of Magnaporthe poae ATCC 64411.</title>
        <authorList>
            <person name="Ma L.-J."/>
            <person name="Dead R."/>
            <person name="Young S.K."/>
            <person name="Zeng Q."/>
            <person name="Gargeya S."/>
            <person name="Fitzgerald M."/>
            <person name="Haas B."/>
            <person name="Abouelleil A."/>
            <person name="Alvarado L."/>
            <person name="Arachchi H.M."/>
            <person name="Berlin A."/>
            <person name="Brown A."/>
            <person name="Chapman S.B."/>
            <person name="Chen Z."/>
            <person name="Dunbar C."/>
            <person name="Freedman E."/>
            <person name="Gearin G."/>
            <person name="Gellesch M."/>
            <person name="Goldberg J."/>
            <person name="Griggs A."/>
            <person name="Gujja S."/>
            <person name="Heiman D."/>
            <person name="Howarth C."/>
            <person name="Larson L."/>
            <person name="Lui A."/>
            <person name="MacDonald P.J.P."/>
            <person name="Mehta T."/>
            <person name="Montmayeur A."/>
            <person name="Murphy C."/>
            <person name="Neiman D."/>
            <person name="Pearson M."/>
            <person name="Priest M."/>
            <person name="Roberts A."/>
            <person name="Saif S."/>
            <person name="Shea T."/>
            <person name="Shenoy N."/>
            <person name="Sisk P."/>
            <person name="Stolte C."/>
            <person name="Sykes S."/>
            <person name="Yandava C."/>
            <person name="Wortman J."/>
            <person name="Nusbaum C."/>
            <person name="Birren B."/>
        </authorList>
    </citation>
    <scope>NUCLEOTIDE SEQUENCE</scope>
    <source>
        <strain evidence="3">ATCC 64411</strain>
    </source>
</reference>
<keyword evidence="2" id="KW-0732">Signal</keyword>
<dbReference type="EMBL" id="GL876967">
    <property type="protein sequence ID" value="KLU83930.1"/>
    <property type="molecule type" value="Genomic_DNA"/>
</dbReference>
<dbReference type="AlphaFoldDB" id="A0A0C4DST8"/>
<reference evidence="5" key="1">
    <citation type="submission" date="2010-05" db="EMBL/GenBank/DDBJ databases">
        <title>The genome sequence of Magnaporthe poae strain ATCC 64411.</title>
        <authorList>
            <person name="Ma L.-J."/>
            <person name="Dead R."/>
            <person name="Young S."/>
            <person name="Zeng Q."/>
            <person name="Koehrsen M."/>
            <person name="Alvarado L."/>
            <person name="Berlin A."/>
            <person name="Chapman S.B."/>
            <person name="Chen Z."/>
            <person name="Freedman E."/>
            <person name="Gellesch M."/>
            <person name="Goldberg J."/>
            <person name="Griggs A."/>
            <person name="Gujja S."/>
            <person name="Heilman E.R."/>
            <person name="Heiman D."/>
            <person name="Hepburn T."/>
            <person name="Howarth C."/>
            <person name="Jen D."/>
            <person name="Larson L."/>
            <person name="Mehta T."/>
            <person name="Neiman D."/>
            <person name="Pearson M."/>
            <person name="Roberts A."/>
            <person name="Saif S."/>
            <person name="Shea T."/>
            <person name="Shenoy N."/>
            <person name="Sisk P."/>
            <person name="Stolte C."/>
            <person name="Sykes S."/>
            <person name="Walk T."/>
            <person name="White J."/>
            <person name="Yandava C."/>
            <person name="Haas B."/>
            <person name="Nusbaum C."/>
            <person name="Birren B."/>
        </authorList>
    </citation>
    <scope>NUCLEOTIDE SEQUENCE [LARGE SCALE GENOMIC DNA]</scope>
    <source>
        <strain evidence="5">ATCC 64411 / 73-15</strain>
    </source>
</reference>
<feature type="signal peptide" evidence="2">
    <location>
        <begin position="1"/>
        <end position="22"/>
    </location>
</feature>
<evidence type="ECO:0000313" key="4">
    <source>
        <dbReference type="EnsemblFungi" id="MAPG_02979T0"/>
    </source>
</evidence>
<evidence type="ECO:0000256" key="1">
    <source>
        <dbReference type="SAM" id="MobiDB-lite"/>
    </source>
</evidence>
<sequence length="172" mass="18692">MVCPWKPCLVLALPLVTIPSQTNDTTLTSGQTNNTTFATSQTNDTTLTTVTPAGSSANNNTTMPLLTIAPMTNIQNNGTTLTTVAPARSSTNNNTTMPPPTPTPMTEIRTVTTKVATSTSTIWPKPDPTHVHPSTKDCYDRWDLCRSACLIWSWFTMGISCFKCLEDQKCHP</sequence>
<dbReference type="EnsemblFungi" id="MAPG_02979T0">
    <property type="protein sequence ID" value="MAPG_02979T0"/>
    <property type="gene ID" value="MAPG_02979"/>
</dbReference>